<feature type="signal peptide" evidence="1">
    <location>
        <begin position="1"/>
        <end position="26"/>
    </location>
</feature>
<evidence type="ECO:0008006" key="4">
    <source>
        <dbReference type="Google" id="ProtNLM"/>
    </source>
</evidence>
<organism evidence="2 3">
    <name type="scientific">Paenibacillus alvei</name>
    <name type="common">Bacillus alvei</name>
    <dbReference type="NCBI Taxonomy" id="44250"/>
    <lineage>
        <taxon>Bacteria</taxon>
        <taxon>Bacillati</taxon>
        <taxon>Bacillota</taxon>
        <taxon>Bacilli</taxon>
        <taxon>Bacillales</taxon>
        <taxon>Paenibacillaceae</taxon>
        <taxon>Paenibacillus</taxon>
    </lineage>
</organism>
<dbReference type="EMBL" id="JAMDLY010000005">
    <property type="protein sequence ID" value="MCY9528571.1"/>
    <property type="molecule type" value="Genomic_DNA"/>
</dbReference>
<evidence type="ECO:0000313" key="2">
    <source>
        <dbReference type="EMBL" id="MCY9528571.1"/>
    </source>
</evidence>
<keyword evidence="3" id="KW-1185">Reference proteome</keyword>
<name>A0ABT4E4A6_PAEAL</name>
<protein>
    <recommendedName>
        <fullName evidence="4">YD repeat-containing protein</fullName>
    </recommendedName>
</protein>
<comment type="caution">
    <text evidence="2">The sequence shown here is derived from an EMBL/GenBank/DDBJ whole genome shotgun (WGS) entry which is preliminary data.</text>
</comment>
<reference evidence="2 3" key="1">
    <citation type="submission" date="2022-05" db="EMBL/GenBank/DDBJ databases">
        <title>Genome Sequencing of Bee-Associated Microbes.</title>
        <authorList>
            <person name="Dunlap C."/>
        </authorList>
    </citation>
    <scope>NUCLEOTIDE SEQUENCE [LARGE SCALE GENOMIC DNA]</scope>
    <source>
        <strain evidence="2 3">NRRL NRS-750</strain>
    </source>
</reference>
<evidence type="ECO:0000256" key="1">
    <source>
        <dbReference type="SAM" id="SignalP"/>
    </source>
</evidence>
<feature type="chain" id="PRO_5047491084" description="YD repeat-containing protein" evidence="1">
    <location>
        <begin position="27"/>
        <end position="88"/>
    </location>
</feature>
<sequence>MNNKIVASLFYALGMCLLIFAHNAQALSSQQYTFNTSNQLDSVNDSGGMRVKYIYDKNGDVVRRIVDPNLFRNGDFEAAGNGEVASGW</sequence>
<dbReference type="RefSeq" id="WP_028531761.1">
    <property type="nucleotide sequence ID" value="NZ_JAMDLY010000005.1"/>
</dbReference>
<dbReference type="Proteomes" id="UP001527090">
    <property type="component" value="Unassembled WGS sequence"/>
</dbReference>
<accession>A0ABT4E4A6</accession>
<gene>
    <name evidence="2" type="ORF">M5X04_04370</name>
</gene>
<proteinExistence type="predicted"/>
<keyword evidence="1" id="KW-0732">Signal</keyword>
<evidence type="ECO:0000313" key="3">
    <source>
        <dbReference type="Proteomes" id="UP001527090"/>
    </source>
</evidence>